<sequence>MDGTAIIIILAIAGVLSVLLLAVRGLLDQVPDVIESATRVRHAWRGFRNSDGLPPGHQDEEPPSAP</sequence>
<gene>
    <name evidence="3" type="ORF">RM704_14275</name>
</gene>
<keyword evidence="4" id="KW-1185">Reference proteome</keyword>
<proteinExistence type="predicted"/>
<evidence type="ECO:0000313" key="3">
    <source>
        <dbReference type="EMBL" id="MDT0568620.1"/>
    </source>
</evidence>
<keyword evidence="2" id="KW-0472">Membrane</keyword>
<reference evidence="3" key="1">
    <citation type="submission" date="2024-05" db="EMBL/GenBank/DDBJ databases">
        <title>30 novel species of actinomycetes from the DSMZ collection.</title>
        <authorList>
            <person name="Nouioui I."/>
        </authorList>
    </citation>
    <scope>NUCLEOTIDE SEQUENCE</scope>
    <source>
        <strain evidence="3">DSM 3412</strain>
    </source>
</reference>
<name>A0ABU2YX10_9ACTN</name>
<organism evidence="3 4">
    <name type="scientific">Streptomyces gottesmaniae</name>
    <dbReference type="NCBI Taxonomy" id="3075518"/>
    <lineage>
        <taxon>Bacteria</taxon>
        <taxon>Bacillati</taxon>
        <taxon>Actinomycetota</taxon>
        <taxon>Actinomycetes</taxon>
        <taxon>Kitasatosporales</taxon>
        <taxon>Streptomycetaceae</taxon>
        <taxon>Streptomyces</taxon>
    </lineage>
</organism>
<evidence type="ECO:0008006" key="5">
    <source>
        <dbReference type="Google" id="ProtNLM"/>
    </source>
</evidence>
<dbReference type="RefSeq" id="WP_033530941.1">
    <property type="nucleotide sequence ID" value="NZ_JAVRFJ010000010.1"/>
</dbReference>
<evidence type="ECO:0000256" key="1">
    <source>
        <dbReference type="SAM" id="MobiDB-lite"/>
    </source>
</evidence>
<comment type="caution">
    <text evidence="3">The sequence shown here is derived from an EMBL/GenBank/DDBJ whole genome shotgun (WGS) entry which is preliminary data.</text>
</comment>
<evidence type="ECO:0000313" key="4">
    <source>
        <dbReference type="Proteomes" id="UP001180737"/>
    </source>
</evidence>
<keyword evidence="2" id="KW-1133">Transmembrane helix</keyword>
<dbReference type="Proteomes" id="UP001180737">
    <property type="component" value="Unassembled WGS sequence"/>
</dbReference>
<feature type="transmembrane region" description="Helical" evidence="2">
    <location>
        <begin position="6"/>
        <end position="27"/>
    </location>
</feature>
<accession>A0ABU2YX10</accession>
<protein>
    <recommendedName>
        <fullName evidence="5">Secreted protein</fullName>
    </recommendedName>
</protein>
<keyword evidence="2" id="KW-0812">Transmembrane</keyword>
<feature type="region of interest" description="Disordered" evidence="1">
    <location>
        <begin position="46"/>
        <end position="66"/>
    </location>
</feature>
<evidence type="ECO:0000256" key="2">
    <source>
        <dbReference type="SAM" id="Phobius"/>
    </source>
</evidence>
<dbReference type="EMBL" id="JAVRFJ010000010">
    <property type="protein sequence ID" value="MDT0568620.1"/>
    <property type="molecule type" value="Genomic_DNA"/>
</dbReference>